<gene>
    <name evidence="1" type="ORF">O53_4070</name>
</gene>
<accession>L7E880</accession>
<comment type="caution">
    <text evidence="1">The sequence shown here is derived from an EMBL/GenBank/DDBJ whole genome shotgun (WGS) entry which is preliminary data.</text>
</comment>
<proteinExistence type="predicted"/>
<evidence type="ECO:0000313" key="2">
    <source>
        <dbReference type="Proteomes" id="UP000010932"/>
    </source>
</evidence>
<organism evidence="1 2">
    <name type="scientific">Microcystis aeruginosa TAIHU98</name>
    <dbReference type="NCBI Taxonomy" id="1134457"/>
    <lineage>
        <taxon>Bacteria</taxon>
        <taxon>Bacillati</taxon>
        <taxon>Cyanobacteriota</taxon>
        <taxon>Cyanophyceae</taxon>
        <taxon>Oscillatoriophycideae</taxon>
        <taxon>Chroococcales</taxon>
        <taxon>Microcystaceae</taxon>
        <taxon>Microcystis</taxon>
    </lineage>
</organism>
<sequence>MRQSIPSLKPYKSLSPKRFVRTININQFNCNLRKDADFSPISSA</sequence>
<dbReference type="EMBL" id="ANKQ01000002">
    <property type="protein sequence ID" value="ELP55239.1"/>
    <property type="molecule type" value="Genomic_DNA"/>
</dbReference>
<protein>
    <submittedName>
        <fullName evidence="1">Uncharacterized protein</fullName>
    </submittedName>
</protein>
<dbReference type="AlphaFoldDB" id="L7E880"/>
<evidence type="ECO:0000313" key="1">
    <source>
        <dbReference type="EMBL" id="ELP55239.1"/>
    </source>
</evidence>
<dbReference type="Proteomes" id="UP000010932">
    <property type="component" value="Unassembled WGS sequence"/>
</dbReference>
<reference evidence="1 2" key="1">
    <citation type="journal article" date="2013" name="Genome Announc.">
        <title>Whole-Genome Sequence of Microcystis aeruginosa TAIHU98, a Nontoxic Bloom-Forming Strain Isolated from Taihu Lake, China.</title>
        <authorList>
            <person name="Yang C."/>
            <person name="Zhang W."/>
            <person name="Ren M."/>
            <person name="Song L."/>
            <person name="Li T."/>
            <person name="Zhao J."/>
        </authorList>
    </citation>
    <scope>NUCLEOTIDE SEQUENCE [LARGE SCALE GENOMIC DNA]</scope>
    <source>
        <strain evidence="1 2">TAIHU98</strain>
    </source>
</reference>
<name>L7E880_MICAE</name>